<accession>A0ACC1MVC2</accession>
<gene>
    <name evidence="1" type="ORF">NUW54_g12695</name>
</gene>
<evidence type="ECO:0000313" key="1">
    <source>
        <dbReference type="EMBL" id="KAJ2970594.1"/>
    </source>
</evidence>
<sequence length="243" mass="26730">MYIDRDARAQMITTAVAVSTDNAVLLGAGPTYGILLAILLVHGIMCSAATRVLARINLFYGFVIAGATVAAIVALLVCSGDSKASTRTAFLSYENNTGWKNDGWAFLLSFAAPMWTITIHTPQTTPRRTSPRRSRAFDGCRRAAELAVTDLEKGKNGMDMGAVRSELVLAIYEVGQSFYRGWGVEKDKEMGVQYFRVAARLVGLRDCEERKGDGGDERELKTHHCCECWAMSFVCRARKERDG</sequence>
<dbReference type="Proteomes" id="UP001144978">
    <property type="component" value="Unassembled WGS sequence"/>
</dbReference>
<organism evidence="1 2">
    <name type="scientific">Trametes sanguinea</name>
    <dbReference type="NCBI Taxonomy" id="158606"/>
    <lineage>
        <taxon>Eukaryota</taxon>
        <taxon>Fungi</taxon>
        <taxon>Dikarya</taxon>
        <taxon>Basidiomycota</taxon>
        <taxon>Agaricomycotina</taxon>
        <taxon>Agaricomycetes</taxon>
        <taxon>Polyporales</taxon>
        <taxon>Polyporaceae</taxon>
        <taxon>Trametes</taxon>
    </lineage>
</organism>
<keyword evidence="2" id="KW-1185">Reference proteome</keyword>
<dbReference type="EMBL" id="JANSHE010005520">
    <property type="protein sequence ID" value="KAJ2970594.1"/>
    <property type="molecule type" value="Genomic_DNA"/>
</dbReference>
<proteinExistence type="predicted"/>
<comment type="caution">
    <text evidence="1">The sequence shown here is derived from an EMBL/GenBank/DDBJ whole genome shotgun (WGS) entry which is preliminary data.</text>
</comment>
<protein>
    <submittedName>
        <fullName evidence="1">Uncharacterized protein</fullName>
    </submittedName>
</protein>
<name>A0ACC1MVC2_9APHY</name>
<reference evidence="1" key="1">
    <citation type="submission" date="2022-08" db="EMBL/GenBank/DDBJ databases">
        <title>Genome Sequence of Pycnoporus sanguineus.</title>
        <authorList>
            <person name="Buettner E."/>
        </authorList>
    </citation>
    <scope>NUCLEOTIDE SEQUENCE</scope>
    <source>
        <strain evidence="1">CG-C14</strain>
    </source>
</reference>
<evidence type="ECO:0000313" key="2">
    <source>
        <dbReference type="Proteomes" id="UP001144978"/>
    </source>
</evidence>